<keyword evidence="4" id="KW-0067">ATP-binding</keyword>
<proteinExistence type="predicted"/>
<feature type="transmembrane region" description="Helical" evidence="7">
    <location>
        <begin position="85"/>
        <end position="110"/>
    </location>
</feature>
<dbReference type="GO" id="GO:0031902">
    <property type="term" value="C:late endosome membrane"/>
    <property type="evidence" value="ECO:0007669"/>
    <property type="project" value="TreeGrafter"/>
</dbReference>
<dbReference type="InterPro" id="IPR023298">
    <property type="entry name" value="ATPase_P-typ_TM_dom_sf"/>
</dbReference>
<keyword evidence="3" id="KW-0547">Nucleotide-binding</keyword>
<evidence type="ECO:0000256" key="7">
    <source>
        <dbReference type="SAM" id="Phobius"/>
    </source>
</evidence>
<dbReference type="PANTHER" id="PTHR45630:SF12">
    <property type="entry name" value="POLYAMINE-TRANSPORTING ATPASE 13A3"/>
    <property type="match status" value="1"/>
</dbReference>
<evidence type="ECO:0000256" key="6">
    <source>
        <dbReference type="ARBA" id="ARBA00022967"/>
    </source>
</evidence>
<dbReference type="GO" id="GO:0005524">
    <property type="term" value="F:ATP binding"/>
    <property type="evidence" value="ECO:0007669"/>
    <property type="project" value="UniProtKB-KW"/>
</dbReference>
<comment type="caution">
    <text evidence="8">The sequence shown here is derived from an EMBL/GenBank/DDBJ whole genome shotgun (WGS) entry which is preliminary data.</text>
</comment>
<evidence type="ECO:0000256" key="1">
    <source>
        <dbReference type="ARBA" id="ARBA00004141"/>
    </source>
</evidence>
<dbReference type="EMBL" id="WNYA01000006">
    <property type="protein sequence ID" value="KAG8567353.1"/>
    <property type="molecule type" value="Genomic_DNA"/>
</dbReference>
<evidence type="ECO:0000313" key="8">
    <source>
        <dbReference type="EMBL" id="KAG8567353.1"/>
    </source>
</evidence>
<evidence type="ECO:0000256" key="2">
    <source>
        <dbReference type="ARBA" id="ARBA00022723"/>
    </source>
</evidence>
<organism evidence="8 9">
    <name type="scientific">Engystomops pustulosus</name>
    <name type="common">Tungara frog</name>
    <name type="synonym">Physalaemus pustulosus</name>
    <dbReference type="NCBI Taxonomy" id="76066"/>
    <lineage>
        <taxon>Eukaryota</taxon>
        <taxon>Metazoa</taxon>
        <taxon>Chordata</taxon>
        <taxon>Craniata</taxon>
        <taxon>Vertebrata</taxon>
        <taxon>Euteleostomi</taxon>
        <taxon>Amphibia</taxon>
        <taxon>Batrachia</taxon>
        <taxon>Anura</taxon>
        <taxon>Neobatrachia</taxon>
        <taxon>Hyloidea</taxon>
        <taxon>Leptodactylidae</taxon>
        <taxon>Leiuperinae</taxon>
        <taxon>Engystomops</taxon>
    </lineage>
</organism>
<dbReference type="GO" id="GO:0046872">
    <property type="term" value="F:metal ion binding"/>
    <property type="evidence" value="ECO:0007669"/>
    <property type="project" value="UniProtKB-KW"/>
</dbReference>
<protein>
    <submittedName>
        <fullName evidence="8">Uncharacterized protein</fullName>
    </submittedName>
</protein>
<keyword evidence="7" id="KW-0812">Transmembrane</keyword>
<keyword evidence="5" id="KW-0460">Magnesium</keyword>
<dbReference type="PANTHER" id="PTHR45630">
    <property type="entry name" value="CATION-TRANSPORTING ATPASE-RELATED"/>
    <property type="match status" value="1"/>
</dbReference>
<dbReference type="GO" id="GO:0140358">
    <property type="term" value="F:P-type transmembrane transporter activity"/>
    <property type="evidence" value="ECO:0007669"/>
    <property type="project" value="InterPro"/>
</dbReference>
<gene>
    <name evidence="8" type="ORF">GDO81_013588</name>
</gene>
<keyword evidence="9" id="KW-1185">Reference proteome</keyword>
<keyword evidence="7" id="KW-0472">Membrane</keyword>
<accession>A0AAV7B4M9</accession>
<evidence type="ECO:0000313" key="9">
    <source>
        <dbReference type="Proteomes" id="UP000824782"/>
    </source>
</evidence>
<evidence type="ECO:0000256" key="4">
    <source>
        <dbReference type="ARBA" id="ARBA00022840"/>
    </source>
</evidence>
<comment type="subcellular location">
    <subcellularLocation>
        <location evidence="1">Membrane</location>
        <topology evidence="1">Multi-pass membrane protein</topology>
    </subcellularLocation>
</comment>
<keyword evidence="6" id="KW-1278">Translocase</keyword>
<evidence type="ECO:0000256" key="5">
    <source>
        <dbReference type="ARBA" id="ARBA00022842"/>
    </source>
</evidence>
<evidence type="ECO:0000256" key="3">
    <source>
        <dbReference type="ARBA" id="ARBA00022741"/>
    </source>
</evidence>
<dbReference type="GO" id="GO:0015203">
    <property type="term" value="F:polyamine transmembrane transporter activity"/>
    <property type="evidence" value="ECO:0007669"/>
    <property type="project" value="TreeGrafter"/>
</dbReference>
<sequence>MAFILVKQEPWYEVWTPSSNACNVSMDDHHHNNTGHDEHNISNYENTTLFFVSSFQYLVVAVIFSKGKPFRQPCYKNCMCSTYIVHIYVSCFFLENCILYCVLYVFLIIFEAGVM</sequence>
<feature type="transmembrane region" description="Helical" evidence="7">
    <location>
        <begin position="47"/>
        <end position="64"/>
    </location>
</feature>
<dbReference type="InterPro" id="IPR006544">
    <property type="entry name" value="P-type_TPase_V"/>
</dbReference>
<dbReference type="GO" id="GO:0006874">
    <property type="term" value="P:intracellular calcium ion homeostasis"/>
    <property type="evidence" value="ECO:0007669"/>
    <property type="project" value="TreeGrafter"/>
</dbReference>
<dbReference type="SUPFAM" id="SSF81665">
    <property type="entry name" value="Calcium ATPase, transmembrane domain M"/>
    <property type="match status" value="1"/>
</dbReference>
<dbReference type="AlphaFoldDB" id="A0AAV7B4M9"/>
<dbReference type="GO" id="GO:0019829">
    <property type="term" value="F:ATPase-coupled monoatomic cation transmembrane transporter activity"/>
    <property type="evidence" value="ECO:0007669"/>
    <property type="project" value="TreeGrafter"/>
</dbReference>
<keyword evidence="2" id="KW-0479">Metal-binding</keyword>
<dbReference type="Proteomes" id="UP000824782">
    <property type="component" value="Unassembled WGS sequence"/>
</dbReference>
<name>A0AAV7B4M9_ENGPU</name>
<reference evidence="8" key="1">
    <citation type="thesis" date="2020" institute="ProQuest LLC" country="789 East Eisenhower Parkway, Ann Arbor, MI, USA">
        <title>Comparative Genomics and Chromosome Evolution.</title>
        <authorList>
            <person name="Mudd A.B."/>
        </authorList>
    </citation>
    <scope>NUCLEOTIDE SEQUENCE</scope>
    <source>
        <strain evidence="8">237g6f4</strain>
        <tissue evidence="8">Blood</tissue>
    </source>
</reference>
<keyword evidence="7" id="KW-1133">Transmembrane helix</keyword>